<protein>
    <submittedName>
        <fullName evidence="1">Uncharacterized protein</fullName>
    </submittedName>
</protein>
<organism evidence="1 2">
    <name type="scientific">Theileria equi strain WA</name>
    <dbReference type="NCBI Taxonomy" id="1537102"/>
    <lineage>
        <taxon>Eukaryota</taxon>
        <taxon>Sar</taxon>
        <taxon>Alveolata</taxon>
        <taxon>Apicomplexa</taxon>
        <taxon>Aconoidasida</taxon>
        <taxon>Piroplasmida</taxon>
        <taxon>Theileriidae</taxon>
        <taxon>Theileria</taxon>
    </lineage>
</organism>
<gene>
    <name evidence="1" type="ORF">BEWA_022210</name>
</gene>
<evidence type="ECO:0000313" key="1">
    <source>
        <dbReference type="EMBL" id="AFZ79373.1"/>
    </source>
</evidence>
<dbReference type="eggNOG" id="ENOG502SS6M">
    <property type="taxonomic scope" value="Eukaryota"/>
</dbReference>
<reference evidence="1 2" key="1">
    <citation type="journal article" date="2012" name="BMC Genomics">
        <title>Comparative genomic analysis and phylogenetic position of Theileria equi.</title>
        <authorList>
            <person name="Kappmeyer L.S."/>
            <person name="Thiagarajan M."/>
            <person name="Herndon D.R."/>
            <person name="Ramsay J.D."/>
            <person name="Caler E."/>
            <person name="Djikeng A."/>
            <person name="Gillespie J.J."/>
            <person name="Lau A.O."/>
            <person name="Roalson E.H."/>
            <person name="Silva J.C."/>
            <person name="Silva M.G."/>
            <person name="Suarez C.E."/>
            <person name="Ueti M.W."/>
            <person name="Nene V.M."/>
            <person name="Mealey R.H."/>
            <person name="Knowles D.P."/>
            <person name="Brayton K.A."/>
        </authorList>
    </citation>
    <scope>NUCLEOTIDE SEQUENCE [LARGE SCALE GENOMIC DNA]</scope>
    <source>
        <strain evidence="1 2">WA</strain>
    </source>
</reference>
<proteinExistence type="predicted"/>
<dbReference type="RefSeq" id="XP_004829039.1">
    <property type="nucleotide sequence ID" value="XM_004828982.1"/>
</dbReference>
<dbReference type="Proteomes" id="UP000031512">
    <property type="component" value="Chromosome 1"/>
</dbReference>
<accession>L0AVW2</accession>
<evidence type="ECO:0000313" key="2">
    <source>
        <dbReference type="Proteomes" id="UP000031512"/>
    </source>
</evidence>
<keyword evidence="2" id="KW-1185">Reference proteome</keyword>
<name>L0AVW2_THEEQ</name>
<dbReference type="GeneID" id="15805885"/>
<dbReference type="EMBL" id="CP001669">
    <property type="protein sequence ID" value="AFZ79373.1"/>
    <property type="molecule type" value="Genomic_DNA"/>
</dbReference>
<dbReference type="OrthoDB" id="373479at2759"/>
<dbReference type="VEuPathDB" id="PiroplasmaDB:BEWA_022210"/>
<dbReference type="KEGG" id="beq:BEWA_022210"/>
<dbReference type="AlphaFoldDB" id="L0AVW2"/>
<sequence length="166" mass="19526">MSILRYRPRGGVQHYPGTSEIKRGEVLSNFRFFNLTYATELQYKRLKIGNWPPPDSSPLHPIEPWGKQFFVFNTLQEGKPETLLCVADHSRKPLMYLRREDFQVLASIFESIKGELDRLNNVPREPDGTFDMQRLEYDRPRYAMQRMKTGAHSSHTIMRSTHRAKK</sequence>